<dbReference type="Proteomes" id="UP000694393">
    <property type="component" value="Unplaced"/>
</dbReference>
<evidence type="ECO:0000256" key="8">
    <source>
        <dbReference type="ARBA" id="ARBA00023018"/>
    </source>
</evidence>
<dbReference type="FunFam" id="3.30.60.90:FF:000001">
    <property type="entry name" value="Dystrophin isoform 2"/>
    <property type="match status" value="1"/>
</dbReference>
<proteinExistence type="predicted"/>
<dbReference type="GO" id="GO:0008270">
    <property type="term" value="F:zinc ion binding"/>
    <property type="evidence" value="ECO:0007669"/>
    <property type="project" value="UniProtKB-KW"/>
</dbReference>
<dbReference type="PANTHER" id="PTHR12268:SF25">
    <property type="entry name" value="DYSTROPHIN"/>
    <property type="match status" value="1"/>
</dbReference>
<dbReference type="SUPFAM" id="SSF51045">
    <property type="entry name" value="WW domain"/>
    <property type="match status" value="1"/>
</dbReference>
<evidence type="ECO:0000313" key="18">
    <source>
        <dbReference type="Ensembl" id="ENSPCEP00000011736.1"/>
    </source>
</evidence>
<dbReference type="InterPro" id="IPR043145">
    <property type="entry name" value="Znf_ZZ_sf"/>
</dbReference>
<feature type="compositionally biased region" description="Polar residues" evidence="15">
    <location>
        <begin position="766"/>
        <end position="785"/>
    </location>
</feature>
<keyword evidence="8" id="KW-0770">Synapse</keyword>
<dbReference type="FunFam" id="2.20.70.10:FF:000004">
    <property type="entry name" value="dystrophin isoform X1"/>
    <property type="match status" value="1"/>
</dbReference>
<dbReference type="SMART" id="SM00150">
    <property type="entry name" value="SPEC"/>
    <property type="match status" value="2"/>
</dbReference>
<feature type="region of interest" description="Disordered" evidence="15">
    <location>
        <begin position="758"/>
        <end position="785"/>
    </location>
</feature>
<dbReference type="SUPFAM" id="SSF46966">
    <property type="entry name" value="Spectrin repeat"/>
    <property type="match status" value="2"/>
</dbReference>
<dbReference type="Pfam" id="PF00435">
    <property type="entry name" value="Spectrin"/>
    <property type="match status" value="2"/>
</dbReference>
<dbReference type="PROSITE" id="PS01357">
    <property type="entry name" value="ZF_ZZ_1"/>
    <property type="match status" value="1"/>
</dbReference>
<dbReference type="InterPro" id="IPR000433">
    <property type="entry name" value="Znf_ZZ"/>
</dbReference>
<evidence type="ECO:0000256" key="6">
    <source>
        <dbReference type="ARBA" id="ARBA00022771"/>
    </source>
</evidence>
<keyword evidence="10" id="KW-0628">Postsynaptic cell membrane</keyword>
<dbReference type="FunFam" id="1.20.58.60:FF:000029">
    <property type="entry name" value="utrophin isoform X1"/>
    <property type="match status" value="1"/>
</dbReference>
<dbReference type="InterPro" id="IPR018159">
    <property type="entry name" value="Spectrin/alpha-actinin"/>
</dbReference>
<keyword evidence="6 13" id="KW-0863">Zinc-finger</keyword>
<evidence type="ECO:0000256" key="11">
    <source>
        <dbReference type="ARBA" id="ARBA00034100"/>
    </source>
</evidence>
<dbReference type="GO" id="GO:0055001">
    <property type="term" value="P:muscle cell development"/>
    <property type="evidence" value="ECO:0007669"/>
    <property type="project" value="TreeGrafter"/>
</dbReference>
<dbReference type="AlphaFoldDB" id="A0A8C8RZ28"/>
<evidence type="ECO:0000259" key="17">
    <source>
        <dbReference type="PROSITE" id="PS50135"/>
    </source>
</evidence>
<dbReference type="GO" id="GO:0048666">
    <property type="term" value="P:neuron development"/>
    <property type="evidence" value="ECO:0007669"/>
    <property type="project" value="TreeGrafter"/>
</dbReference>
<dbReference type="GO" id="GO:0098794">
    <property type="term" value="C:postsynapse"/>
    <property type="evidence" value="ECO:0007669"/>
    <property type="project" value="UniProtKB-SubCell"/>
</dbReference>
<keyword evidence="9" id="KW-0472">Membrane</keyword>
<dbReference type="InterPro" id="IPR011992">
    <property type="entry name" value="EF-hand-dom_pair"/>
</dbReference>
<feature type="domain" description="ZZ-type" evidence="17">
    <location>
        <begin position="494"/>
        <end position="550"/>
    </location>
</feature>
<dbReference type="GO" id="GO:0007519">
    <property type="term" value="P:skeletal muscle tissue development"/>
    <property type="evidence" value="ECO:0007669"/>
    <property type="project" value="TreeGrafter"/>
</dbReference>
<dbReference type="SMART" id="SM00456">
    <property type="entry name" value="WW"/>
    <property type="match status" value="1"/>
</dbReference>
<dbReference type="PROSITE" id="PS50135">
    <property type="entry name" value="ZF_ZZ_2"/>
    <property type="match status" value="1"/>
</dbReference>
<dbReference type="InterPro" id="IPR015153">
    <property type="entry name" value="EF-hand_dom_typ1"/>
</dbReference>
<dbReference type="SMART" id="SM00291">
    <property type="entry name" value="ZnF_ZZ"/>
    <property type="match status" value="1"/>
</dbReference>
<dbReference type="InterPro" id="IPR015154">
    <property type="entry name" value="EF-hand_dom_typ2"/>
</dbReference>
<keyword evidence="2" id="KW-1003">Cell membrane</keyword>
<dbReference type="Ensembl" id="ENSPCET00000012138.1">
    <property type="protein sequence ID" value="ENSPCEP00000011736.1"/>
    <property type="gene ID" value="ENSPCEG00000001323.1"/>
</dbReference>
<dbReference type="Pfam" id="PF00397">
    <property type="entry name" value="WW"/>
    <property type="match status" value="1"/>
</dbReference>
<dbReference type="InterPro" id="IPR050774">
    <property type="entry name" value="KCMF1/Dystrophin"/>
</dbReference>
<dbReference type="InterPro" id="IPR036020">
    <property type="entry name" value="WW_dom_sf"/>
</dbReference>
<reference evidence="18" key="1">
    <citation type="submission" date="2025-08" db="UniProtKB">
        <authorList>
            <consortium name="Ensembl"/>
        </authorList>
    </citation>
    <scope>IDENTIFICATION</scope>
</reference>
<evidence type="ECO:0000256" key="14">
    <source>
        <dbReference type="SAM" id="Coils"/>
    </source>
</evidence>
<sequence>MPCRSHLEASSDQWKRLHLSLQELLAWLQLKDDELKQQAPIGGDLPTVQKQNDTHRAFKRELKTKEPVIMSALETVRMFLAEQPLEGLENCNNILIEGSVMTERPLILTATVKATRLYEALERLQELQEAMDELDLKLRQAEVTKGSWQPVGDLLIDSLQDHLEKVYRAEIAPIKENVNHVNDLAHQFTSSDIQLSPYNLNCLKDLNTRWKLLQVAIDERIRQLHEAHRDFGPTSQHFLSTSVQGPWERAISPNKVPYYINHETQTTCWDHPKMTELYQSLADLNNVRFSAYRTAMKLRRLQKALCLDLLSLSAACDALDQHNLKQNDQSMDILQIINCLTTIYDRLEQEHNNLVNVPLCVDMCLNWLLNVYDTGRTGRIRVLSFKTGVVSLCKAHLEDKYRYLFKQVASSTGFCDQRRLGLLLHDSIQIPRQLGEVASFGGSNIEPSVRSCFQFANNKPEIEAALFLDWMRLEPQSMVWLPVLHRVAAAETAKHQAKCNICKECPIIGFRYRSLKHFNYDICQSCFFSGRVAKGHKMHYPMVEYCTPTTSGEDVRDFAKVLKNKFRTKRYFAKHPRMGYLPVQTVLEGDNMETPASSPQLSHDDTHSRIEHYASRYETSWTLGKSFLKQTLKKCTIQREESPLSQPRSPAQILISLESEERGELERILADLEEENRNLQAEYDRLKQQHDNKGLSPLPSPPEMMPVSPQSPRDAELIAEAKLLRQHKGRLEARMQILEDHNKQLESQLHRLRQLLEQPQADDKMNGTTLSSPSTSLQRSDSSQPMLLRVVGSQTSETMGKMTTLRLSRDGCICILQYRIPKH</sequence>
<dbReference type="Pfam" id="PF09069">
    <property type="entry name" value="EF-hand_3"/>
    <property type="match status" value="1"/>
</dbReference>
<evidence type="ECO:0000256" key="1">
    <source>
        <dbReference type="ARBA" id="ARBA00004278"/>
    </source>
</evidence>
<dbReference type="PROSITE" id="PS50020">
    <property type="entry name" value="WW_DOMAIN_2"/>
    <property type="match status" value="1"/>
</dbReference>
<feature type="coiled-coil region" evidence="14">
    <location>
        <begin position="117"/>
        <end position="144"/>
    </location>
</feature>
<evidence type="ECO:0000256" key="12">
    <source>
        <dbReference type="ARBA" id="ARBA00040142"/>
    </source>
</evidence>
<dbReference type="CDD" id="cd02334">
    <property type="entry name" value="ZZ_dystrophin"/>
    <property type="match status" value="1"/>
</dbReference>
<dbReference type="InterPro" id="IPR002017">
    <property type="entry name" value="Spectrin_repeat"/>
</dbReference>
<keyword evidence="7" id="KW-0862">Zinc</keyword>
<dbReference type="Pfam" id="PF09068">
    <property type="entry name" value="EF-hand_2"/>
    <property type="match status" value="1"/>
</dbReference>
<dbReference type="CDD" id="cd00176">
    <property type="entry name" value="SPEC"/>
    <property type="match status" value="2"/>
</dbReference>
<accession>A0A8C8RZ28</accession>
<dbReference type="FunFam" id="1.10.238.10:FF:000023">
    <property type="entry name" value="dystrophin isoform X1"/>
    <property type="match status" value="1"/>
</dbReference>
<keyword evidence="3" id="KW-0597">Phosphoprotein</keyword>
<evidence type="ECO:0000256" key="13">
    <source>
        <dbReference type="PROSITE-ProRule" id="PRU00228"/>
    </source>
</evidence>
<dbReference type="PANTHER" id="PTHR12268">
    <property type="entry name" value="E3 UBIQUITIN-PROTEIN LIGASE KCMF1"/>
    <property type="match status" value="1"/>
</dbReference>
<dbReference type="Gene3D" id="1.10.238.10">
    <property type="entry name" value="EF-hand"/>
    <property type="match status" value="2"/>
</dbReference>
<dbReference type="SUPFAM" id="SSF47473">
    <property type="entry name" value="EF-hand"/>
    <property type="match status" value="2"/>
</dbReference>
<evidence type="ECO:0000256" key="15">
    <source>
        <dbReference type="SAM" id="MobiDB-lite"/>
    </source>
</evidence>
<evidence type="ECO:0000256" key="3">
    <source>
        <dbReference type="ARBA" id="ARBA00022553"/>
    </source>
</evidence>
<keyword evidence="4" id="KW-0479">Metal-binding</keyword>
<dbReference type="InterPro" id="IPR001202">
    <property type="entry name" value="WW_dom"/>
</dbReference>
<keyword evidence="19" id="KW-1185">Reference proteome</keyword>
<keyword evidence="14" id="KW-0175">Coiled coil</keyword>
<evidence type="ECO:0000256" key="9">
    <source>
        <dbReference type="ARBA" id="ARBA00023136"/>
    </source>
</evidence>
<evidence type="ECO:0000256" key="2">
    <source>
        <dbReference type="ARBA" id="ARBA00022475"/>
    </source>
</evidence>
<evidence type="ECO:0000259" key="16">
    <source>
        <dbReference type="PROSITE" id="PS50020"/>
    </source>
</evidence>
<dbReference type="GO" id="GO:0042383">
    <property type="term" value="C:sarcolemma"/>
    <property type="evidence" value="ECO:0007669"/>
    <property type="project" value="TreeGrafter"/>
</dbReference>
<dbReference type="SUPFAM" id="SSF57850">
    <property type="entry name" value="RING/U-box"/>
    <property type="match status" value="1"/>
</dbReference>
<feature type="region of interest" description="Disordered" evidence="15">
    <location>
        <begin position="687"/>
        <end position="710"/>
    </location>
</feature>
<evidence type="ECO:0000256" key="7">
    <source>
        <dbReference type="ARBA" id="ARBA00022833"/>
    </source>
</evidence>
<dbReference type="Pfam" id="PF00569">
    <property type="entry name" value="ZZ"/>
    <property type="match status" value="1"/>
</dbReference>
<reference evidence="18" key="2">
    <citation type="submission" date="2025-09" db="UniProtKB">
        <authorList>
            <consortium name="Ensembl"/>
        </authorList>
    </citation>
    <scope>IDENTIFICATION</scope>
</reference>
<dbReference type="Gene3D" id="1.20.58.60">
    <property type="match status" value="2"/>
</dbReference>
<keyword evidence="5" id="KW-0677">Repeat</keyword>
<protein>
    <recommendedName>
        <fullName evidence="12">Dystrophin</fullName>
    </recommendedName>
</protein>
<evidence type="ECO:0000256" key="4">
    <source>
        <dbReference type="ARBA" id="ARBA00022723"/>
    </source>
</evidence>
<comment type="subcellular location">
    <subcellularLocation>
        <location evidence="1">Cell membrane</location>
        <location evidence="1">Sarcolemma</location>
        <topology evidence="1">Peripheral membrane protein</topology>
        <orientation evidence="1">Cytoplasmic side</orientation>
    </subcellularLocation>
    <subcellularLocation>
        <location evidence="11">Postsynaptic cell membrane</location>
    </subcellularLocation>
</comment>
<dbReference type="FunFam" id="1.10.238.10:FF:000008">
    <property type="entry name" value="Dystrophin isoform 2"/>
    <property type="match status" value="1"/>
</dbReference>
<evidence type="ECO:0000256" key="5">
    <source>
        <dbReference type="ARBA" id="ARBA00022737"/>
    </source>
</evidence>
<dbReference type="Gene3D" id="2.20.70.10">
    <property type="match status" value="1"/>
</dbReference>
<name>A0A8C8RZ28_9SAUR</name>
<feature type="domain" description="WW" evidence="16">
    <location>
        <begin position="241"/>
        <end position="274"/>
    </location>
</feature>
<evidence type="ECO:0000256" key="10">
    <source>
        <dbReference type="ARBA" id="ARBA00023257"/>
    </source>
</evidence>
<dbReference type="GO" id="GO:0099536">
    <property type="term" value="P:synaptic signaling"/>
    <property type="evidence" value="ECO:0007669"/>
    <property type="project" value="TreeGrafter"/>
</dbReference>
<dbReference type="Gene3D" id="3.30.60.90">
    <property type="match status" value="1"/>
</dbReference>
<evidence type="ECO:0000313" key="19">
    <source>
        <dbReference type="Proteomes" id="UP000694393"/>
    </source>
</evidence>
<organism evidence="18 19">
    <name type="scientific">Pelusios castaneus</name>
    <name type="common">West African mud turtle</name>
    <dbReference type="NCBI Taxonomy" id="367368"/>
    <lineage>
        <taxon>Eukaryota</taxon>
        <taxon>Metazoa</taxon>
        <taxon>Chordata</taxon>
        <taxon>Craniata</taxon>
        <taxon>Vertebrata</taxon>
        <taxon>Euteleostomi</taxon>
        <taxon>Archelosauria</taxon>
        <taxon>Testudinata</taxon>
        <taxon>Testudines</taxon>
        <taxon>Pleurodira</taxon>
        <taxon>Pelomedusidae</taxon>
        <taxon>Pelusios</taxon>
    </lineage>
</organism>
<dbReference type="GO" id="GO:0090257">
    <property type="term" value="P:regulation of muscle system process"/>
    <property type="evidence" value="ECO:0007669"/>
    <property type="project" value="TreeGrafter"/>
</dbReference>
<dbReference type="PROSITE" id="PS01159">
    <property type="entry name" value="WW_DOMAIN_1"/>
    <property type="match status" value="1"/>
</dbReference>